<evidence type="ECO:0000313" key="2">
    <source>
        <dbReference type="Proteomes" id="UP001241571"/>
    </source>
</evidence>
<organism evidence="1 2">
    <name type="scientific">Enterococcus gallinarum</name>
    <dbReference type="NCBI Taxonomy" id="1353"/>
    <lineage>
        <taxon>Bacteria</taxon>
        <taxon>Bacillati</taxon>
        <taxon>Bacillota</taxon>
        <taxon>Bacilli</taxon>
        <taxon>Lactobacillales</taxon>
        <taxon>Enterococcaceae</taxon>
        <taxon>Enterococcus</taxon>
    </lineage>
</organism>
<dbReference type="InterPro" id="IPR036390">
    <property type="entry name" value="WH_DNA-bd_sf"/>
</dbReference>
<protein>
    <submittedName>
        <fullName evidence="1">Helix-turn-helix domain-containing protein</fullName>
    </submittedName>
</protein>
<dbReference type="InterPro" id="IPR036388">
    <property type="entry name" value="WH-like_DNA-bd_sf"/>
</dbReference>
<dbReference type="Gene3D" id="1.10.10.10">
    <property type="entry name" value="Winged helix-like DNA-binding domain superfamily/Winged helix DNA-binding domain"/>
    <property type="match status" value="1"/>
</dbReference>
<dbReference type="SUPFAM" id="SSF46785">
    <property type="entry name" value="Winged helix' DNA-binding domain"/>
    <property type="match status" value="1"/>
</dbReference>
<comment type="caution">
    <text evidence="1">The sequence shown here is derived from an EMBL/GenBank/DDBJ whole genome shotgun (WGS) entry which is preliminary data.</text>
</comment>
<name>A0ABD4ZSR0_ENTGA</name>
<dbReference type="Proteomes" id="UP001241571">
    <property type="component" value="Unassembled WGS sequence"/>
</dbReference>
<sequence length="250" mass="28136">MTVDKEMELRIHQSSSKDMVSGSQYSQIELCISVEQIKQGLIKEIGCRNFSVLLSIAANMDITTSKSFPSVEDIAEITGLSKPTVIKAIHELEEVEIAGKPIIKKSKVPTSTGYAKSIYYFTGEIIPDIPKEFTAKDAIILFCEYYEREYGVAYNVSWGRDVNMVKTKLIPQYSEDQLREIIRIAVTKYRTFSNSPEYPTPTLGMLCSWLANKAAGVMLQEQKKQQEYQNKVAYAEKVAEIDSAAMLDSL</sequence>
<dbReference type="EMBL" id="JASUBT010000005">
    <property type="protein sequence ID" value="MDL4935778.1"/>
    <property type="molecule type" value="Genomic_DNA"/>
</dbReference>
<reference evidence="1 2" key="1">
    <citation type="submission" date="2023-06" db="EMBL/GenBank/DDBJ databases">
        <title>Acute promotion of culturable opportunistic pathogens and persistent increase of antibiotic resistance following antibiotic exposure in mouse gut microbiota.</title>
        <authorList>
            <person name="Li L."/>
            <person name="Wang B."/>
            <person name="Sun Y."/>
            <person name="Wang M."/>
            <person name="Xu H."/>
        </authorList>
    </citation>
    <scope>NUCLEOTIDE SEQUENCE [LARGE SCALE GENOMIC DNA]</scope>
    <source>
        <strain evidence="1 2">CRI2_2</strain>
    </source>
</reference>
<dbReference type="Pfam" id="PF13730">
    <property type="entry name" value="HTH_36"/>
    <property type="match status" value="1"/>
</dbReference>
<gene>
    <name evidence="1" type="ORF">QRX88_08640</name>
</gene>
<accession>A0ABD4ZSR0</accession>
<evidence type="ECO:0000313" key="1">
    <source>
        <dbReference type="EMBL" id="MDL4935778.1"/>
    </source>
</evidence>
<dbReference type="AlphaFoldDB" id="A0ABD4ZSR0"/>
<dbReference type="RefSeq" id="WP_081118901.1">
    <property type="nucleotide sequence ID" value="NZ_CABGTZ010000002.1"/>
</dbReference>
<proteinExistence type="predicted"/>